<protein>
    <submittedName>
        <fullName evidence="1">(diamondback moth) hypothetical protein</fullName>
    </submittedName>
</protein>
<dbReference type="EMBL" id="CAJHNJ030000015">
    <property type="protein sequence ID" value="CAG9113908.1"/>
    <property type="molecule type" value="Genomic_DNA"/>
</dbReference>
<name>A0A8S4EDU8_PLUXY</name>
<accession>A0A8S4EDU8</accession>
<sequence>MDDFLLQSQDEIKVATEEILSNLYTRKNCTNKIIEAAKDDLKLMFLNHNYNIDEVIQTLQVKYPGDKVNLLIEKIESLKSDILYSVLINHNAKYGKYASADETCSGAIPQMPKLPLYTSADVISGRIQSVMLVPM</sequence>
<proteinExistence type="predicted"/>
<evidence type="ECO:0000313" key="1">
    <source>
        <dbReference type="EMBL" id="CAG9113908.1"/>
    </source>
</evidence>
<comment type="caution">
    <text evidence="1">The sequence shown here is derived from an EMBL/GenBank/DDBJ whole genome shotgun (WGS) entry which is preliminary data.</text>
</comment>
<dbReference type="AlphaFoldDB" id="A0A8S4EDU8"/>
<dbReference type="Proteomes" id="UP000653454">
    <property type="component" value="Unassembled WGS sequence"/>
</dbReference>
<keyword evidence="2" id="KW-1185">Reference proteome</keyword>
<gene>
    <name evidence="1" type="ORF">PLXY2_LOCUS5337</name>
</gene>
<reference evidence="1" key="1">
    <citation type="submission" date="2020-11" db="EMBL/GenBank/DDBJ databases">
        <authorList>
            <person name="Whiteford S."/>
        </authorList>
    </citation>
    <scope>NUCLEOTIDE SEQUENCE</scope>
</reference>
<organism evidence="1 2">
    <name type="scientific">Plutella xylostella</name>
    <name type="common">Diamondback moth</name>
    <name type="synonym">Plutella maculipennis</name>
    <dbReference type="NCBI Taxonomy" id="51655"/>
    <lineage>
        <taxon>Eukaryota</taxon>
        <taxon>Metazoa</taxon>
        <taxon>Ecdysozoa</taxon>
        <taxon>Arthropoda</taxon>
        <taxon>Hexapoda</taxon>
        <taxon>Insecta</taxon>
        <taxon>Pterygota</taxon>
        <taxon>Neoptera</taxon>
        <taxon>Endopterygota</taxon>
        <taxon>Lepidoptera</taxon>
        <taxon>Glossata</taxon>
        <taxon>Ditrysia</taxon>
        <taxon>Yponomeutoidea</taxon>
        <taxon>Plutellidae</taxon>
        <taxon>Plutella</taxon>
    </lineage>
</organism>
<evidence type="ECO:0000313" key="2">
    <source>
        <dbReference type="Proteomes" id="UP000653454"/>
    </source>
</evidence>